<evidence type="ECO:0000313" key="2">
    <source>
        <dbReference type="Proteomes" id="UP001154329"/>
    </source>
</evidence>
<accession>A0A9P0J9Z1</accession>
<evidence type="ECO:0000313" key="1">
    <source>
        <dbReference type="EMBL" id="CAH1735945.1"/>
    </source>
</evidence>
<reference evidence="1" key="1">
    <citation type="submission" date="2022-02" db="EMBL/GenBank/DDBJ databases">
        <authorList>
            <person name="King R."/>
        </authorList>
    </citation>
    <scope>NUCLEOTIDE SEQUENCE</scope>
</reference>
<dbReference type="EMBL" id="OU899037">
    <property type="protein sequence ID" value="CAH1735945.1"/>
    <property type="molecule type" value="Genomic_DNA"/>
</dbReference>
<dbReference type="OrthoDB" id="6629148at2759"/>
<organism evidence="1 2">
    <name type="scientific">Aphis gossypii</name>
    <name type="common">Cotton aphid</name>
    <dbReference type="NCBI Taxonomy" id="80765"/>
    <lineage>
        <taxon>Eukaryota</taxon>
        <taxon>Metazoa</taxon>
        <taxon>Ecdysozoa</taxon>
        <taxon>Arthropoda</taxon>
        <taxon>Hexapoda</taxon>
        <taxon>Insecta</taxon>
        <taxon>Pterygota</taxon>
        <taxon>Neoptera</taxon>
        <taxon>Paraneoptera</taxon>
        <taxon>Hemiptera</taxon>
        <taxon>Sternorrhyncha</taxon>
        <taxon>Aphidomorpha</taxon>
        <taxon>Aphidoidea</taxon>
        <taxon>Aphididae</taxon>
        <taxon>Aphidini</taxon>
        <taxon>Aphis</taxon>
        <taxon>Aphis</taxon>
    </lineage>
</organism>
<name>A0A9P0J9Z1_APHGO</name>
<gene>
    <name evidence="1" type="ORF">APHIGO_LOCUS9786</name>
</gene>
<proteinExistence type="predicted"/>
<dbReference type="Proteomes" id="UP001154329">
    <property type="component" value="Chromosome 4"/>
</dbReference>
<dbReference type="AlphaFoldDB" id="A0A9P0J9Z1"/>
<reference evidence="1" key="2">
    <citation type="submission" date="2022-10" db="EMBL/GenBank/DDBJ databases">
        <authorList>
            <consortium name="ENA_rothamsted_submissions"/>
            <consortium name="culmorum"/>
            <person name="King R."/>
        </authorList>
    </citation>
    <scope>NUCLEOTIDE SEQUENCE</scope>
</reference>
<keyword evidence="2" id="KW-1185">Reference proteome</keyword>
<protein>
    <submittedName>
        <fullName evidence="1">Uncharacterized protein</fullName>
    </submittedName>
</protein>
<sequence length="331" mass="37176">MASISSNFSESVMCEFRGNLKEFNSISANLDPKSIPIECEVIIYSTFTINASSFIDVDEALLKSVTDLKKPVIVALEREKDYQDWISILHPDGNAPDALVLCDFALKHNVLGFVLRSIWPFYDTPLNETLGIFLIAYIKQLKQCKPELIIGVSIPPTAVTNSSTFLEFNDLVTFYEIEMDYLFQCTYFEAYVTINNTVTQQTAQKSPNPDFAGLLGSTSLYLQTTPINVLKLTYDIEIYPQILDVLISYTSYAQVCKGPINKNQSCIETSKDFYNMGQFVRNVRSGFNVKSVDRDDVYNDCGCKTTFNAFRNIFAGFTGGLLTPCPNFDAI</sequence>